<accession>A0A7W6E9D5</accession>
<dbReference type="AlphaFoldDB" id="A0A7W6E9D5"/>
<dbReference type="NCBIfam" id="TIGR00254">
    <property type="entry name" value="GGDEF"/>
    <property type="match status" value="1"/>
</dbReference>
<dbReference type="CDD" id="cd01949">
    <property type="entry name" value="GGDEF"/>
    <property type="match status" value="1"/>
</dbReference>
<dbReference type="InterPro" id="IPR043128">
    <property type="entry name" value="Rev_trsase/Diguanyl_cyclase"/>
</dbReference>
<dbReference type="InterPro" id="IPR035965">
    <property type="entry name" value="PAS-like_dom_sf"/>
</dbReference>
<dbReference type="PROSITE" id="PS50113">
    <property type="entry name" value="PAC"/>
    <property type="match status" value="1"/>
</dbReference>
<dbReference type="InterPro" id="IPR052155">
    <property type="entry name" value="Biofilm_reg_signaling"/>
</dbReference>
<sequence length="285" mass="31657">MLVDIQTIGVPAFVVGVDADGSLRMKSINKADEEATGLRLSDVADRLLADCLPTSIVPQVTARYNECIQKRTLHEYDERLEIPGNTRWWRTTLTPIIDATSGRVVELVGVAIEITERKRSEDLLAEVAFQDPLTSIANRRRLEIDVDDAMSAALYTGRRFGLVQIDLDGFKPINDRYGHRKGDDVLRHVASLLKLIARKDETVARIGGDEFAMLIGASTDREFTAKVDALRRFLDRSMSIAEMEVNVGASVGAAMWTGVETFEELLAVADGEMYRQKGCRRSRAA</sequence>
<feature type="domain" description="GGDEF" evidence="2">
    <location>
        <begin position="158"/>
        <end position="285"/>
    </location>
</feature>
<evidence type="ECO:0000259" key="1">
    <source>
        <dbReference type="PROSITE" id="PS50113"/>
    </source>
</evidence>
<dbReference type="InterPro" id="IPR000160">
    <property type="entry name" value="GGDEF_dom"/>
</dbReference>
<dbReference type="SMART" id="SM00267">
    <property type="entry name" value="GGDEF"/>
    <property type="match status" value="1"/>
</dbReference>
<dbReference type="SUPFAM" id="SSF55785">
    <property type="entry name" value="PYP-like sensor domain (PAS domain)"/>
    <property type="match status" value="1"/>
</dbReference>
<evidence type="ECO:0000259" key="2">
    <source>
        <dbReference type="PROSITE" id="PS50887"/>
    </source>
</evidence>
<dbReference type="InterPro" id="IPR013656">
    <property type="entry name" value="PAS_4"/>
</dbReference>
<dbReference type="InterPro" id="IPR000014">
    <property type="entry name" value="PAS"/>
</dbReference>
<proteinExistence type="predicted"/>
<dbReference type="PANTHER" id="PTHR44757:SF2">
    <property type="entry name" value="BIOFILM ARCHITECTURE MAINTENANCE PROTEIN MBAA"/>
    <property type="match status" value="1"/>
</dbReference>
<dbReference type="Gene3D" id="3.30.450.20">
    <property type="entry name" value="PAS domain"/>
    <property type="match status" value="1"/>
</dbReference>
<organism evidence="3 4">
    <name type="scientific">Aureimonas pseudogalii</name>
    <dbReference type="NCBI Taxonomy" id="1744844"/>
    <lineage>
        <taxon>Bacteria</taxon>
        <taxon>Pseudomonadati</taxon>
        <taxon>Pseudomonadota</taxon>
        <taxon>Alphaproteobacteria</taxon>
        <taxon>Hyphomicrobiales</taxon>
        <taxon>Aurantimonadaceae</taxon>
        <taxon>Aureimonas</taxon>
    </lineage>
</organism>
<gene>
    <name evidence="3" type="ORF">GGR04_000986</name>
</gene>
<evidence type="ECO:0000313" key="3">
    <source>
        <dbReference type="EMBL" id="MBB3997165.1"/>
    </source>
</evidence>
<dbReference type="InterPro" id="IPR000700">
    <property type="entry name" value="PAS-assoc_C"/>
</dbReference>
<dbReference type="NCBIfam" id="TIGR00229">
    <property type="entry name" value="sensory_box"/>
    <property type="match status" value="1"/>
</dbReference>
<keyword evidence="4" id="KW-1185">Reference proteome</keyword>
<dbReference type="Pfam" id="PF08448">
    <property type="entry name" value="PAS_4"/>
    <property type="match status" value="1"/>
</dbReference>
<name>A0A7W6E9D5_9HYPH</name>
<protein>
    <submittedName>
        <fullName evidence="3">Diguanylate cyclase (GGDEF)-like protein/PAS domain S-box-containing protein</fullName>
    </submittedName>
</protein>
<reference evidence="3 4" key="1">
    <citation type="submission" date="2020-08" db="EMBL/GenBank/DDBJ databases">
        <title>Genomic Encyclopedia of Type Strains, Phase IV (KMG-IV): sequencing the most valuable type-strain genomes for metagenomic binning, comparative biology and taxonomic classification.</title>
        <authorList>
            <person name="Goeker M."/>
        </authorList>
    </citation>
    <scope>NUCLEOTIDE SEQUENCE [LARGE SCALE GENOMIC DNA]</scope>
    <source>
        <strain evidence="3 4">DSM 102238</strain>
    </source>
</reference>
<dbReference type="Pfam" id="PF00990">
    <property type="entry name" value="GGDEF"/>
    <property type="match status" value="1"/>
</dbReference>
<dbReference type="PROSITE" id="PS50887">
    <property type="entry name" value="GGDEF"/>
    <property type="match status" value="1"/>
</dbReference>
<feature type="domain" description="PAC" evidence="1">
    <location>
        <begin position="72"/>
        <end position="126"/>
    </location>
</feature>
<dbReference type="SUPFAM" id="SSF55073">
    <property type="entry name" value="Nucleotide cyclase"/>
    <property type="match status" value="1"/>
</dbReference>
<comment type="caution">
    <text evidence="3">The sequence shown here is derived from an EMBL/GenBank/DDBJ whole genome shotgun (WGS) entry which is preliminary data.</text>
</comment>
<dbReference type="PANTHER" id="PTHR44757">
    <property type="entry name" value="DIGUANYLATE CYCLASE DGCP"/>
    <property type="match status" value="1"/>
</dbReference>
<dbReference type="InterPro" id="IPR029787">
    <property type="entry name" value="Nucleotide_cyclase"/>
</dbReference>
<evidence type="ECO:0000313" key="4">
    <source>
        <dbReference type="Proteomes" id="UP000542776"/>
    </source>
</evidence>
<dbReference type="Proteomes" id="UP000542776">
    <property type="component" value="Unassembled WGS sequence"/>
</dbReference>
<dbReference type="Gene3D" id="3.30.70.270">
    <property type="match status" value="1"/>
</dbReference>
<dbReference type="EMBL" id="JACIEK010000001">
    <property type="protein sequence ID" value="MBB3997165.1"/>
    <property type="molecule type" value="Genomic_DNA"/>
</dbReference>